<evidence type="ECO:0000313" key="1">
    <source>
        <dbReference type="EMBL" id="RHZ75009.1"/>
    </source>
</evidence>
<dbReference type="AlphaFoldDB" id="A0A397IGD9"/>
<dbReference type="OrthoDB" id="5330842at2759"/>
<evidence type="ECO:0000313" key="2">
    <source>
        <dbReference type="Proteomes" id="UP000266861"/>
    </source>
</evidence>
<accession>A0A397IGD9</accession>
<sequence>MPMKEFDDEWWPLVTNIWIKFSYKNHVNRNSQKTFVCRFTKHFESSTCKQNILSEKRRKTKVRTTNLYFAKIKISRFVAEQKIPPDHTHNIEESDKLKRSQAVRVLIKKEAVKNYPVPAIVNAVKEFGTKKLNLGMSVKELKWREVVNIKYKIHESQNTYLVGASKLTIDIQDTIFFLKKEGYQVELYETHHQSTRGFVFAQSKQLEKLQRYGWLTLIDSTHKTNNFWKFRYFLTDQSSIEAKSIVMAFPGLQKGEQECTMIQVMHKQTKIGCEMLVQESINDCTLLPIKRYISRYYLKNIHQWALWAHQHSSLLLQVTSTNALESYHSKLKKMTSSQHGLIGVCNKIVALDLKRRSDSDYVAFEFHVKKISVTSVDDNILKEIHKFPLPIQKLIVNEILFVNDRIEKGKELSAAENRKLTVSELMKRTHNEYWNIEEKGNEKKKSEFMERLKTCLDPILKKK</sequence>
<keyword evidence="2" id="KW-1185">Reference proteome</keyword>
<protein>
    <recommendedName>
        <fullName evidence="3">MULE transposase domain-containing protein</fullName>
    </recommendedName>
</protein>
<dbReference type="STRING" id="1348612.A0A397IGD9"/>
<proteinExistence type="predicted"/>
<evidence type="ECO:0008006" key="3">
    <source>
        <dbReference type="Google" id="ProtNLM"/>
    </source>
</evidence>
<gene>
    <name evidence="1" type="ORF">Glove_218g18</name>
</gene>
<reference evidence="1 2" key="1">
    <citation type="submission" date="2018-08" db="EMBL/GenBank/DDBJ databases">
        <title>Genome and evolution of the arbuscular mycorrhizal fungus Diversispora epigaea (formerly Glomus versiforme) and its bacterial endosymbionts.</title>
        <authorList>
            <person name="Sun X."/>
            <person name="Fei Z."/>
            <person name="Harrison M."/>
        </authorList>
    </citation>
    <scope>NUCLEOTIDE SEQUENCE [LARGE SCALE GENOMIC DNA]</scope>
    <source>
        <strain evidence="1 2">IT104</strain>
    </source>
</reference>
<name>A0A397IGD9_9GLOM</name>
<comment type="caution">
    <text evidence="1">The sequence shown here is derived from an EMBL/GenBank/DDBJ whole genome shotgun (WGS) entry which is preliminary data.</text>
</comment>
<organism evidence="1 2">
    <name type="scientific">Diversispora epigaea</name>
    <dbReference type="NCBI Taxonomy" id="1348612"/>
    <lineage>
        <taxon>Eukaryota</taxon>
        <taxon>Fungi</taxon>
        <taxon>Fungi incertae sedis</taxon>
        <taxon>Mucoromycota</taxon>
        <taxon>Glomeromycotina</taxon>
        <taxon>Glomeromycetes</taxon>
        <taxon>Diversisporales</taxon>
        <taxon>Diversisporaceae</taxon>
        <taxon>Diversispora</taxon>
    </lineage>
</organism>
<dbReference type="Proteomes" id="UP000266861">
    <property type="component" value="Unassembled WGS sequence"/>
</dbReference>
<dbReference type="EMBL" id="PQFF01000203">
    <property type="protein sequence ID" value="RHZ75009.1"/>
    <property type="molecule type" value="Genomic_DNA"/>
</dbReference>